<evidence type="ECO:0000313" key="2">
    <source>
        <dbReference type="Proteomes" id="UP000237682"/>
    </source>
</evidence>
<evidence type="ECO:0000313" key="1">
    <source>
        <dbReference type="EMBL" id="PRH87950.1"/>
    </source>
</evidence>
<dbReference type="OrthoDB" id="9814509at2"/>
<dbReference type="SUPFAM" id="SSF159709">
    <property type="entry name" value="PhnH-like"/>
    <property type="match status" value="1"/>
</dbReference>
<dbReference type="PIRSF" id="PIRSF020680">
    <property type="entry name" value="PhnH"/>
    <property type="match status" value="1"/>
</dbReference>
<dbReference type="Gene3D" id="3.40.50.11310">
    <property type="entry name" value="Bacterial phosphonate metabolism protein PhnH"/>
    <property type="match status" value="1"/>
</dbReference>
<dbReference type="RefSeq" id="WP_105861618.1">
    <property type="nucleotide sequence ID" value="NZ_PUEJ01000003.1"/>
</dbReference>
<dbReference type="InterPro" id="IPR008772">
    <property type="entry name" value="Phosphonate_metab_PhnH"/>
</dbReference>
<proteinExistence type="predicted"/>
<dbReference type="EMBL" id="PUEJ01000003">
    <property type="protein sequence ID" value="PRH87950.1"/>
    <property type="molecule type" value="Genomic_DNA"/>
</dbReference>
<sequence>MMRLAQDLAPGFADAALESQAIFRACMNALARPARPQPLETGLMPPPPLTPELAGLALALADHEAPLWLDAGLRTPAVRAYLTFHTGARLTEDPQEAAFALIADAAACPDLAHFAQGSDEYPDRSTTLLIALERLEPGHDLAFAGPGIKADAGLTDLGLALAPLPADFRRQLAANHAAFPRGVDIVFTAPGRIAGLPRSSQIRGEA</sequence>
<dbReference type="NCBIfam" id="TIGR03292">
    <property type="entry name" value="PhnH_redo"/>
    <property type="match status" value="1"/>
</dbReference>
<gene>
    <name evidence="1" type="ORF">C5L14_08555</name>
</gene>
<protein>
    <submittedName>
        <fullName evidence="1">Phosphonate C-P lyase system protein PhnH</fullName>
    </submittedName>
</protein>
<dbReference type="GO" id="GO:0019634">
    <property type="term" value="P:organic phosphonate metabolic process"/>
    <property type="evidence" value="ECO:0007669"/>
    <property type="project" value="InterPro"/>
</dbReference>
<keyword evidence="1" id="KW-0456">Lyase</keyword>
<keyword evidence="2" id="KW-1185">Reference proteome</keyword>
<dbReference type="GO" id="GO:0016829">
    <property type="term" value="F:lyase activity"/>
    <property type="evidence" value="ECO:0007669"/>
    <property type="project" value="UniProtKB-KW"/>
</dbReference>
<accession>A0A2S9QF78</accession>
<dbReference type="InterPro" id="IPR038058">
    <property type="entry name" value="PhnH-like_sp"/>
</dbReference>
<reference evidence="1 2" key="1">
    <citation type="submission" date="2018-02" db="EMBL/GenBank/DDBJ databases">
        <title>Whole genome sequencing of endophytic bacterium.</title>
        <authorList>
            <person name="Eedara R."/>
            <person name="Podile A.R."/>
        </authorList>
    </citation>
    <scope>NUCLEOTIDE SEQUENCE [LARGE SCALE GENOMIC DNA]</scope>
    <source>
        <strain evidence="1 2">RP1T</strain>
    </source>
</reference>
<dbReference type="AlphaFoldDB" id="A0A2S9QF78"/>
<dbReference type="Pfam" id="PF05845">
    <property type="entry name" value="PhnH"/>
    <property type="match status" value="1"/>
</dbReference>
<name>A0A2S9QF78_9HYPH</name>
<comment type="caution">
    <text evidence="1">The sequence shown here is derived from an EMBL/GenBank/DDBJ whole genome shotgun (WGS) entry which is preliminary data.</text>
</comment>
<organism evidence="1 2">
    <name type="scientific">Labrys okinawensis</name>
    <dbReference type="NCBI Taxonomy" id="346911"/>
    <lineage>
        <taxon>Bacteria</taxon>
        <taxon>Pseudomonadati</taxon>
        <taxon>Pseudomonadota</taxon>
        <taxon>Alphaproteobacteria</taxon>
        <taxon>Hyphomicrobiales</taxon>
        <taxon>Xanthobacteraceae</taxon>
        <taxon>Labrys</taxon>
    </lineage>
</organism>
<dbReference type="Proteomes" id="UP000237682">
    <property type="component" value="Unassembled WGS sequence"/>
</dbReference>